<reference evidence="1 2" key="1">
    <citation type="submission" date="2024-07" db="EMBL/GenBank/DDBJ databases">
        <title>Uliginosibacterium paludis KCTC:42655.</title>
        <authorList>
            <person name="Kim M.K."/>
        </authorList>
    </citation>
    <scope>NUCLEOTIDE SEQUENCE [LARGE SCALE GENOMIC DNA]</scope>
    <source>
        <strain evidence="1 2">KCTC 42655</strain>
    </source>
</reference>
<proteinExistence type="predicted"/>
<keyword evidence="2" id="KW-1185">Reference proteome</keyword>
<organism evidence="1 2">
    <name type="scientific">Uliginosibacterium paludis</name>
    <dbReference type="NCBI Taxonomy" id="1615952"/>
    <lineage>
        <taxon>Bacteria</taxon>
        <taxon>Pseudomonadati</taxon>
        <taxon>Pseudomonadota</taxon>
        <taxon>Betaproteobacteria</taxon>
        <taxon>Rhodocyclales</taxon>
        <taxon>Zoogloeaceae</taxon>
        <taxon>Uliginosibacterium</taxon>
    </lineage>
</organism>
<accession>A0ABV2CKY8</accession>
<dbReference type="EMBL" id="JBEWLZ010000001">
    <property type="protein sequence ID" value="MET1488561.1"/>
    <property type="molecule type" value="Genomic_DNA"/>
</dbReference>
<name>A0ABV2CKY8_9RHOO</name>
<gene>
    <name evidence="1" type="ORF">ABVT11_01880</name>
</gene>
<evidence type="ECO:0000313" key="1">
    <source>
        <dbReference type="EMBL" id="MET1488561.1"/>
    </source>
</evidence>
<protein>
    <recommendedName>
        <fullName evidence="3">Glycosaminoglycan attachment protein</fullName>
    </recommendedName>
</protein>
<sequence>MRNVKELSPERFNAFVDWTRGPYVGELTDELEYYSDTFERVLGVLTLDYTDQDFGYVILGRDEARRFRCIDVKVSMPNPGMARSRLKKAICQHSQTGKTIFPQGDAPHKSVDLFLPQMPSDRWHVSFAAMLEHPHWQPAIGIMSEMMRHFVDVDGHFVKEFQSNGFDARIWELYLYAYLKEERLHFDREHHAPDYIVGKYGKKVAIEAVTINPSGKVAPLERSDSGPILWSQEEISRLLENQIPIKFASALTGKLNKQPAYWELDHVKGHPLVFALADFHEPQAMTWSFPAVLQYLYGVGHEFSHDDSGKLTISPLKIDHFTKENGAQVQAGFFFLPEAENVSAVLFSNSGTLSKFNRMGRLAGFGDGKSLMFRSGVCHHHDPNSALPLPFHFEIAPGKATETWAEGLSMFHNPNAKIPVPRELFPSIAHHEFRDGQVHSLIPEFHPYTSMTFHLRVDASADGNSSGSARKE</sequence>
<evidence type="ECO:0000313" key="2">
    <source>
        <dbReference type="Proteomes" id="UP001548590"/>
    </source>
</evidence>
<comment type="caution">
    <text evidence="1">The sequence shown here is derived from an EMBL/GenBank/DDBJ whole genome shotgun (WGS) entry which is preliminary data.</text>
</comment>
<dbReference type="Proteomes" id="UP001548590">
    <property type="component" value="Unassembled WGS sequence"/>
</dbReference>
<dbReference type="RefSeq" id="WP_345926786.1">
    <property type="nucleotide sequence ID" value="NZ_JBDIVF010000003.1"/>
</dbReference>
<evidence type="ECO:0008006" key="3">
    <source>
        <dbReference type="Google" id="ProtNLM"/>
    </source>
</evidence>